<evidence type="ECO:0000256" key="5">
    <source>
        <dbReference type="ARBA" id="ARBA00022989"/>
    </source>
</evidence>
<keyword evidence="7 12" id="KW-0472">Membrane</keyword>
<reference evidence="14 15" key="1">
    <citation type="journal article" date="2019" name="Int. J. Syst. Evol. Microbiol.">
        <title>The Global Catalogue of Microorganisms (GCM) 10K type strain sequencing project: providing services to taxonomists for standard genome sequencing and annotation.</title>
        <authorList>
            <consortium name="The Broad Institute Genomics Platform"/>
            <consortium name="The Broad Institute Genome Sequencing Center for Infectious Disease"/>
            <person name="Wu L."/>
            <person name="Ma J."/>
        </authorList>
    </citation>
    <scope>NUCLEOTIDE SEQUENCE [LARGE SCALE GENOMIC DNA]</scope>
    <source>
        <strain evidence="14 15">JCM 16034</strain>
    </source>
</reference>
<evidence type="ECO:0000256" key="8">
    <source>
        <dbReference type="ARBA" id="ARBA00023163"/>
    </source>
</evidence>
<keyword evidence="15" id="KW-1185">Reference proteome</keyword>
<dbReference type="PANTHER" id="PTHR37461:SF1">
    <property type="entry name" value="ANTI-SIGMA-K FACTOR RSKA"/>
    <property type="match status" value="1"/>
</dbReference>
<sequence>MDDQLHLLTGAYALNALDDDERRRFEGTLAFGDPTAEEARELAETAALLAAGTTPVAPPPDLKARLMAQIAVTPQLDVLDEGSRPDVVGSRPDVVGSRPAAPSPAPARGDSQEVTPRGGGGSTVADLGERRRRASRFPSSSKWLAAAAAVLLVAAGGAGVWGLQVQKQRDDAFRQLAVAANAPSAGMGRILAAPDAKVQEVTVPGGGTMLIVHSQTQSVGGVMTVGMPATPPGHVYELWLEDTSGTMQPAGLMPGGGGTTWNELTGGIGSSTAIGVTVEPAGGSPAPTTPPILVKQFS</sequence>
<keyword evidence="4 12" id="KW-0812">Transmembrane</keyword>
<evidence type="ECO:0000256" key="1">
    <source>
        <dbReference type="ARBA" id="ARBA00004167"/>
    </source>
</evidence>
<evidence type="ECO:0000256" key="10">
    <source>
        <dbReference type="ARBA" id="ARBA00030803"/>
    </source>
</evidence>
<accession>A0ABN3BWJ0</accession>
<keyword evidence="8" id="KW-0804">Transcription</keyword>
<gene>
    <name evidence="14" type="ORF">GCM10009849_24700</name>
</gene>
<evidence type="ECO:0000313" key="14">
    <source>
        <dbReference type="EMBL" id="GAA2201191.1"/>
    </source>
</evidence>
<comment type="subcellular location">
    <subcellularLocation>
        <location evidence="2">Cell membrane</location>
    </subcellularLocation>
    <subcellularLocation>
        <location evidence="1">Membrane</location>
        <topology evidence="1">Single-pass membrane protein</topology>
    </subcellularLocation>
</comment>
<evidence type="ECO:0000256" key="11">
    <source>
        <dbReference type="SAM" id="MobiDB-lite"/>
    </source>
</evidence>
<keyword evidence="3" id="KW-1003">Cell membrane</keyword>
<dbReference type="EMBL" id="BAAAQW010000006">
    <property type="protein sequence ID" value="GAA2201191.1"/>
    <property type="molecule type" value="Genomic_DNA"/>
</dbReference>
<evidence type="ECO:0000256" key="7">
    <source>
        <dbReference type="ARBA" id="ARBA00023136"/>
    </source>
</evidence>
<evidence type="ECO:0000256" key="2">
    <source>
        <dbReference type="ARBA" id="ARBA00004236"/>
    </source>
</evidence>
<keyword evidence="6" id="KW-0805">Transcription regulation</keyword>
<dbReference type="RefSeq" id="WP_344300031.1">
    <property type="nucleotide sequence ID" value="NZ_BAAAQW010000006.1"/>
</dbReference>
<evidence type="ECO:0000313" key="15">
    <source>
        <dbReference type="Proteomes" id="UP001500432"/>
    </source>
</evidence>
<protein>
    <recommendedName>
        <fullName evidence="10">Regulator of SigK</fullName>
    </recommendedName>
    <alternativeName>
        <fullName evidence="9">Sigma-K anti-sigma factor RskA</fullName>
    </alternativeName>
</protein>
<dbReference type="InterPro" id="IPR051474">
    <property type="entry name" value="Anti-sigma-K/W_factor"/>
</dbReference>
<dbReference type="InterPro" id="IPR041916">
    <property type="entry name" value="Anti_sigma_zinc_sf"/>
</dbReference>
<evidence type="ECO:0000259" key="13">
    <source>
        <dbReference type="Pfam" id="PF10099"/>
    </source>
</evidence>
<evidence type="ECO:0000256" key="3">
    <source>
        <dbReference type="ARBA" id="ARBA00022475"/>
    </source>
</evidence>
<evidence type="ECO:0000256" key="4">
    <source>
        <dbReference type="ARBA" id="ARBA00022692"/>
    </source>
</evidence>
<dbReference type="InterPro" id="IPR018764">
    <property type="entry name" value="RskA_C"/>
</dbReference>
<dbReference type="Proteomes" id="UP001500432">
    <property type="component" value="Unassembled WGS sequence"/>
</dbReference>
<comment type="caution">
    <text evidence="14">The sequence shown here is derived from an EMBL/GenBank/DDBJ whole genome shotgun (WGS) entry which is preliminary data.</text>
</comment>
<feature type="transmembrane region" description="Helical" evidence="12">
    <location>
        <begin position="143"/>
        <end position="163"/>
    </location>
</feature>
<name>A0ABN3BWJ0_9MICC</name>
<keyword evidence="5 12" id="KW-1133">Transmembrane helix</keyword>
<dbReference type="Gene3D" id="1.10.10.1320">
    <property type="entry name" value="Anti-sigma factor, zinc-finger domain"/>
    <property type="match status" value="1"/>
</dbReference>
<dbReference type="PANTHER" id="PTHR37461">
    <property type="entry name" value="ANTI-SIGMA-K FACTOR RSKA"/>
    <property type="match status" value="1"/>
</dbReference>
<evidence type="ECO:0000256" key="9">
    <source>
        <dbReference type="ARBA" id="ARBA00029829"/>
    </source>
</evidence>
<feature type="region of interest" description="Disordered" evidence="11">
    <location>
        <begin position="80"/>
        <end position="138"/>
    </location>
</feature>
<dbReference type="Pfam" id="PF10099">
    <property type="entry name" value="RskA_C"/>
    <property type="match status" value="1"/>
</dbReference>
<proteinExistence type="predicted"/>
<organism evidence="14 15">
    <name type="scientific">Sinomonas flava</name>
    <dbReference type="NCBI Taxonomy" id="496857"/>
    <lineage>
        <taxon>Bacteria</taxon>
        <taxon>Bacillati</taxon>
        <taxon>Actinomycetota</taxon>
        <taxon>Actinomycetes</taxon>
        <taxon>Micrococcales</taxon>
        <taxon>Micrococcaceae</taxon>
        <taxon>Sinomonas</taxon>
    </lineage>
</organism>
<evidence type="ECO:0000256" key="12">
    <source>
        <dbReference type="SAM" id="Phobius"/>
    </source>
</evidence>
<evidence type="ECO:0000256" key="6">
    <source>
        <dbReference type="ARBA" id="ARBA00023015"/>
    </source>
</evidence>
<feature type="domain" description="Anti-sigma K factor RskA C-terminal" evidence="13">
    <location>
        <begin position="143"/>
        <end position="292"/>
    </location>
</feature>